<comment type="caution">
    <text evidence="2">The sequence shown here is derived from an EMBL/GenBank/DDBJ whole genome shotgun (WGS) entry which is preliminary data.</text>
</comment>
<reference evidence="2" key="2">
    <citation type="journal article" date="2022" name="Microbiol. Resour. Announc.">
        <title>Metagenome Sequencing to Explore Phylogenomics of Terrestrial Cyanobacteria.</title>
        <authorList>
            <person name="Ward R.D."/>
            <person name="Stajich J.E."/>
            <person name="Johansen J.R."/>
            <person name="Huntemann M."/>
            <person name="Clum A."/>
            <person name="Foster B."/>
            <person name="Foster B."/>
            <person name="Roux S."/>
            <person name="Palaniappan K."/>
            <person name="Varghese N."/>
            <person name="Mukherjee S."/>
            <person name="Reddy T.B.K."/>
            <person name="Daum C."/>
            <person name="Copeland A."/>
            <person name="Chen I.A."/>
            <person name="Ivanova N.N."/>
            <person name="Kyrpides N.C."/>
            <person name="Shapiro N."/>
            <person name="Eloe-Fadrosh E.A."/>
            <person name="Pietrasiak N."/>
        </authorList>
    </citation>
    <scope>NUCLEOTIDE SEQUENCE</scope>
    <source>
        <strain evidence="2">UHER 2000/2452</strain>
    </source>
</reference>
<organism evidence="2 3">
    <name type="scientific">Drouetiella hepatica Uher 2000/2452</name>
    <dbReference type="NCBI Taxonomy" id="904376"/>
    <lineage>
        <taxon>Bacteria</taxon>
        <taxon>Bacillati</taxon>
        <taxon>Cyanobacteriota</taxon>
        <taxon>Cyanophyceae</taxon>
        <taxon>Oculatellales</taxon>
        <taxon>Oculatellaceae</taxon>
        <taxon>Drouetiella</taxon>
    </lineage>
</organism>
<evidence type="ECO:0000313" key="3">
    <source>
        <dbReference type="Proteomes" id="UP000757435"/>
    </source>
</evidence>
<reference evidence="2" key="1">
    <citation type="submission" date="2021-05" db="EMBL/GenBank/DDBJ databases">
        <authorList>
            <person name="Pietrasiak N."/>
            <person name="Ward R."/>
            <person name="Stajich J.E."/>
            <person name="Kurbessoian T."/>
        </authorList>
    </citation>
    <scope>NUCLEOTIDE SEQUENCE</scope>
    <source>
        <strain evidence="2">UHER 2000/2452</strain>
    </source>
</reference>
<evidence type="ECO:0000313" key="2">
    <source>
        <dbReference type="EMBL" id="MBW4659921.1"/>
    </source>
</evidence>
<sequence length="67" mass="7355">MLLILKVAAMLVSYMPLFLNLCGVSSLTSNFSELLSLTERRCTHSQVLRQRSPSTHAGTSAAKQECL</sequence>
<dbReference type="EMBL" id="JAHHHD010000016">
    <property type="protein sequence ID" value="MBW4659921.1"/>
    <property type="molecule type" value="Genomic_DNA"/>
</dbReference>
<dbReference type="Proteomes" id="UP000757435">
    <property type="component" value="Unassembled WGS sequence"/>
</dbReference>
<protein>
    <submittedName>
        <fullName evidence="2">Uncharacterized protein</fullName>
    </submittedName>
</protein>
<feature type="region of interest" description="Disordered" evidence="1">
    <location>
        <begin position="48"/>
        <end position="67"/>
    </location>
</feature>
<proteinExistence type="predicted"/>
<accession>A0A951QBY2</accession>
<gene>
    <name evidence="2" type="ORF">KME15_14700</name>
</gene>
<evidence type="ECO:0000256" key="1">
    <source>
        <dbReference type="SAM" id="MobiDB-lite"/>
    </source>
</evidence>
<dbReference type="AlphaFoldDB" id="A0A951QBY2"/>
<name>A0A951QBY2_9CYAN</name>